<name>A0A7W9E308_9MICO</name>
<sequence length="202" mass="22268">MTHAPSIRRRHPAASPPEQRLRTGTVPLLHVPSRGNLRSQGEIALAALLQEPPVNWAVFPAGPVSEHLMVGPGGVFTINTRHSDGEWVWVDKDTIRVSGRRMAYSQDAVVEAGRVTALLRARIPLRAPVRPVIALFGARFIVVRGKSPEIMVVDARELQVWLETLPTVLRPIERMELAAVIDNPATWGTRPSMKRPEDPTAA</sequence>
<comment type="caution">
    <text evidence="2">The sequence shown here is derived from an EMBL/GenBank/DDBJ whole genome shotgun (WGS) entry which is preliminary data.</text>
</comment>
<dbReference type="RefSeq" id="WP_152602089.1">
    <property type="nucleotide sequence ID" value="NZ_JACHBQ010000001.1"/>
</dbReference>
<feature type="region of interest" description="Disordered" evidence="1">
    <location>
        <begin position="1"/>
        <end position="25"/>
    </location>
</feature>
<evidence type="ECO:0008006" key="4">
    <source>
        <dbReference type="Google" id="ProtNLM"/>
    </source>
</evidence>
<feature type="compositionally biased region" description="Basic residues" evidence="1">
    <location>
        <begin position="1"/>
        <end position="12"/>
    </location>
</feature>
<dbReference type="Proteomes" id="UP000561726">
    <property type="component" value="Unassembled WGS sequence"/>
</dbReference>
<gene>
    <name evidence="2" type="ORF">BJ997_000397</name>
</gene>
<accession>A0A7W9E308</accession>
<evidence type="ECO:0000313" key="2">
    <source>
        <dbReference type="EMBL" id="MBB5639849.1"/>
    </source>
</evidence>
<dbReference type="EMBL" id="JACHBQ010000001">
    <property type="protein sequence ID" value="MBB5639849.1"/>
    <property type="molecule type" value="Genomic_DNA"/>
</dbReference>
<evidence type="ECO:0000256" key="1">
    <source>
        <dbReference type="SAM" id="MobiDB-lite"/>
    </source>
</evidence>
<dbReference type="AlphaFoldDB" id="A0A7W9E308"/>
<protein>
    <recommendedName>
        <fullName evidence="4">NERD domain-containing protein</fullName>
    </recommendedName>
</protein>
<dbReference type="OrthoDB" id="5109612at2"/>
<reference evidence="2 3" key="1">
    <citation type="submission" date="2020-08" db="EMBL/GenBank/DDBJ databases">
        <title>Sequencing the genomes of 1000 actinobacteria strains.</title>
        <authorList>
            <person name="Klenk H.-P."/>
        </authorList>
    </citation>
    <scope>NUCLEOTIDE SEQUENCE [LARGE SCALE GENOMIC DNA]</scope>
    <source>
        <strain evidence="2 3">DSM 21065</strain>
    </source>
</reference>
<proteinExistence type="predicted"/>
<evidence type="ECO:0000313" key="3">
    <source>
        <dbReference type="Proteomes" id="UP000561726"/>
    </source>
</evidence>
<organism evidence="2 3">
    <name type="scientific">Cryobacterium roopkundense</name>
    <dbReference type="NCBI Taxonomy" id="1001240"/>
    <lineage>
        <taxon>Bacteria</taxon>
        <taxon>Bacillati</taxon>
        <taxon>Actinomycetota</taxon>
        <taxon>Actinomycetes</taxon>
        <taxon>Micrococcales</taxon>
        <taxon>Microbacteriaceae</taxon>
        <taxon>Cryobacterium</taxon>
    </lineage>
</organism>